<reference evidence="2" key="2">
    <citation type="submission" date="2015-01" db="EMBL/GenBank/DDBJ databases">
        <title>Evolutionary Origins and Diversification of the Mycorrhizal Mutualists.</title>
        <authorList>
            <consortium name="DOE Joint Genome Institute"/>
            <consortium name="Mycorrhizal Genomics Consortium"/>
            <person name="Kohler A."/>
            <person name="Kuo A."/>
            <person name="Nagy L.G."/>
            <person name="Floudas D."/>
            <person name="Copeland A."/>
            <person name="Barry K.W."/>
            <person name="Cichocki N."/>
            <person name="Veneault-Fourrey C."/>
            <person name="LaButti K."/>
            <person name="Lindquist E.A."/>
            <person name="Lipzen A."/>
            <person name="Lundell T."/>
            <person name="Morin E."/>
            <person name="Murat C."/>
            <person name="Riley R."/>
            <person name="Ohm R."/>
            <person name="Sun H."/>
            <person name="Tunlid A."/>
            <person name="Henrissat B."/>
            <person name="Grigoriev I.V."/>
            <person name="Hibbett D.S."/>
            <person name="Martin F."/>
        </authorList>
    </citation>
    <scope>NUCLEOTIDE SEQUENCE [LARGE SCALE GENOMIC DNA]</scope>
    <source>
        <strain evidence="2">F 1598</strain>
    </source>
</reference>
<dbReference type="EMBL" id="KN833014">
    <property type="protein sequence ID" value="KIM78801.1"/>
    <property type="molecule type" value="Genomic_DNA"/>
</dbReference>
<dbReference type="HOGENOM" id="CLU_2694602_0_0_1"/>
<organism evidence="1 2">
    <name type="scientific">Piloderma croceum (strain F 1598)</name>
    <dbReference type="NCBI Taxonomy" id="765440"/>
    <lineage>
        <taxon>Eukaryota</taxon>
        <taxon>Fungi</taxon>
        <taxon>Dikarya</taxon>
        <taxon>Basidiomycota</taxon>
        <taxon>Agaricomycotina</taxon>
        <taxon>Agaricomycetes</taxon>
        <taxon>Agaricomycetidae</taxon>
        <taxon>Atheliales</taxon>
        <taxon>Atheliaceae</taxon>
        <taxon>Piloderma</taxon>
    </lineage>
</organism>
<dbReference type="Proteomes" id="UP000054166">
    <property type="component" value="Unassembled WGS sequence"/>
</dbReference>
<feature type="non-terminal residue" evidence="1">
    <location>
        <position position="1"/>
    </location>
</feature>
<gene>
    <name evidence="1" type="ORF">PILCRDRAFT_75208</name>
</gene>
<keyword evidence="2" id="KW-1185">Reference proteome</keyword>
<protein>
    <submittedName>
        <fullName evidence="1">Uncharacterized protein</fullName>
    </submittedName>
</protein>
<accession>A0A0C3FFR4</accession>
<dbReference type="InParanoid" id="A0A0C3FFR4"/>
<evidence type="ECO:0000313" key="2">
    <source>
        <dbReference type="Proteomes" id="UP000054166"/>
    </source>
</evidence>
<reference evidence="1 2" key="1">
    <citation type="submission" date="2014-04" db="EMBL/GenBank/DDBJ databases">
        <authorList>
            <consortium name="DOE Joint Genome Institute"/>
            <person name="Kuo A."/>
            <person name="Tarkka M."/>
            <person name="Buscot F."/>
            <person name="Kohler A."/>
            <person name="Nagy L.G."/>
            <person name="Floudas D."/>
            <person name="Copeland A."/>
            <person name="Barry K.W."/>
            <person name="Cichocki N."/>
            <person name="Veneault-Fourrey C."/>
            <person name="LaButti K."/>
            <person name="Lindquist E.A."/>
            <person name="Lipzen A."/>
            <person name="Lundell T."/>
            <person name="Morin E."/>
            <person name="Murat C."/>
            <person name="Sun H."/>
            <person name="Tunlid A."/>
            <person name="Henrissat B."/>
            <person name="Grigoriev I.V."/>
            <person name="Hibbett D.S."/>
            <person name="Martin F."/>
            <person name="Nordberg H.P."/>
            <person name="Cantor M.N."/>
            <person name="Hua S.X."/>
        </authorList>
    </citation>
    <scope>NUCLEOTIDE SEQUENCE [LARGE SCALE GENOMIC DNA]</scope>
    <source>
        <strain evidence="1 2">F 1598</strain>
    </source>
</reference>
<evidence type="ECO:0000313" key="1">
    <source>
        <dbReference type="EMBL" id="KIM78801.1"/>
    </source>
</evidence>
<dbReference type="OrthoDB" id="2964734at2759"/>
<proteinExistence type="predicted"/>
<dbReference type="AlphaFoldDB" id="A0A0C3FFR4"/>
<sequence length="74" mass="8635">LQIHSMTSALTRSTENMALRKQGLEDVWFDLRWALLAVLMSSSQRDERSSDGFLFYLFMYYIVQFCACCLNQIA</sequence>
<name>A0A0C3FFR4_PILCF</name>